<evidence type="ECO:0000313" key="2">
    <source>
        <dbReference type="Proteomes" id="UP000321769"/>
    </source>
</evidence>
<dbReference type="Pfam" id="PF08843">
    <property type="entry name" value="AbiEii"/>
    <property type="match status" value="1"/>
</dbReference>
<dbReference type="AlphaFoldDB" id="A0A512HVP5"/>
<proteinExistence type="predicted"/>
<evidence type="ECO:0008006" key="3">
    <source>
        <dbReference type="Google" id="ProtNLM"/>
    </source>
</evidence>
<organism evidence="1 2">
    <name type="scientific">Aeromicrobium flavum</name>
    <dbReference type="NCBI Taxonomy" id="416568"/>
    <lineage>
        <taxon>Bacteria</taxon>
        <taxon>Bacillati</taxon>
        <taxon>Actinomycetota</taxon>
        <taxon>Actinomycetes</taxon>
        <taxon>Propionibacteriales</taxon>
        <taxon>Nocardioidaceae</taxon>
        <taxon>Aeromicrobium</taxon>
    </lineage>
</organism>
<keyword evidence="2" id="KW-1185">Reference proteome</keyword>
<gene>
    <name evidence="1" type="ORF">AFL01nite_18510</name>
</gene>
<accession>A0A512HVP5</accession>
<evidence type="ECO:0000313" key="1">
    <source>
        <dbReference type="EMBL" id="GEO89524.1"/>
    </source>
</evidence>
<dbReference type="InterPro" id="IPR014942">
    <property type="entry name" value="AbiEii"/>
</dbReference>
<reference evidence="1 2" key="1">
    <citation type="submission" date="2019-07" db="EMBL/GenBank/DDBJ databases">
        <title>Whole genome shotgun sequence of Aeromicrobium flavum NBRC 107625.</title>
        <authorList>
            <person name="Hosoyama A."/>
            <person name="Uohara A."/>
            <person name="Ohji S."/>
            <person name="Ichikawa N."/>
        </authorList>
    </citation>
    <scope>NUCLEOTIDE SEQUENCE [LARGE SCALE GENOMIC DNA]</scope>
    <source>
        <strain evidence="1 2">NBRC 107625</strain>
    </source>
</reference>
<comment type="caution">
    <text evidence="1">The sequence shown here is derived from an EMBL/GenBank/DDBJ whole genome shotgun (WGS) entry which is preliminary data.</text>
</comment>
<protein>
    <recommendedName>
        <fullName evidence="3">Nucleotidyl transferase AbiEii/AbiGii toxin family protein</fullName>
    </recommendedName>
</protein>
<dbReference type="EMBL" id="BJZQ01000008">
    <property type="protein sequence ID" value="GEO89524.1"/>
    <property type="molecule type" value="Genomic_DNA"/>
</dbReference>
<sequence>MTHSTPPANVRSLDQRIRNIEGSDGLVLRRRVAMSLVIVGQLLPEGAVKGGSAMALRYGRETRFTQDLDAARVRPLARFRSEFEDSLATGWAGFTGRLIEKAPPRPPAIPTAYVMQPFEVKLSYRSKSWCTVKFELGHNEIGDAEEPEFHLAEDLALLFTEVGLEAPQPVPVMRADHQIAQKFHALTSEGSDRAHDLVDLQLLSRSEDLDLCQIKATCARLFTYRRQQSWPPVVTPGPAWDTLYDAAAEDVESLPNVEAAVAWVNDFIETIDEAEAPPKTSS</sequence>
<dbReference type="RefSeq" id="WP_222593474.1">
    <property type="nucleotide sequence ID" value="NZ_BAAAYQ010000001.1"/>
</dbReference>
<dbReference type="Proteomes" id="UP000321769">
    <property type="component" value="Unassembled WGS sequence"/>
</dbReference>
<name>A0A512HVP5_9ACTN</name>